<evidence type="ECO:0008006" key="3">
    <source>
        <dbReference type="Google" id="ProtNLM"/>
    </source>
</evidence>
<evidence type="ECO:0000313" key="1">
    <source>
        <dbReference type="EMBL" id="MBR7781789.1"/>
    </source>
</evidence>
<dbReference type="SUPFAM" id="SSF117281">
    <property type="entry name" value="Kelch motif"/>
    <property type="match status" value="1"/>
</dbReference>
<proteinExistence type="predicted"/>
<dbReference type="RefSeq" id="WP_212687128.1">
    <property type="nucleotide sequence ID" value="NZ_JAGSPN010000003.1"/>
</dbReference>
<evidence type="ECO:0000313" key="2">
    <source>
        <dbReference type="Proteomes" id="UP000680067"/>
    </source>
</evidence>
<name>A0A941DLG8_9BURK</name>
<keyword evidence="2" id="KW-1185">Reference proteome</keyword>
<dbReference type="EMBL" id="JAGSPN010000003">
    <property type="protein sequence ID" value="MBR7781789.1"/>
    <property type="molecule type" value="Genomic_DNA"/>
</dbReference>
<dbReference type="Gene3D" id="2.120.10.80">
    <property type="entry name" value="Kelch-type beta propeller"/>
    <property type="match status" value="1"/>
</dbReference>
<accession>A0A941DLG8</accession>
<sequence length="353" mass="37930">MMKSETMLPALPVAVVSGASGQSGTRLFAGLGSAGQAWFGLDVTNTGAGWVSLAPFPAEAPQQAACVTIQDRIFVLGGSILDQRSGCMRQSTRIWAYDMLQDVWHCMPFEQHSDFLGAVAFADPQRGLMVAGGYHRGQFDDFCIRMSSLTAEDKERFRSDYMAREIAGFHWNTGLRRFDTRTACLDVIAENPLLATCGSGLIQQSDLAWLISGEVKPGLRRNAVVCLDTSNCEVLATEQVSGGKVFGQGDGVASPFAGLLQQTPLFAGGTYFPGAAKNYQAGSLFAHRGLEKRWSDECFVRTGEGWQLAGNLPAGRAHGCSFVLPEGILLTGGDSQDGVPVLENWLLSDMSVN</sequence>
<dbReference type="Proteomes" id="UP000680067">
    <property type="component" value="Unassembled WGS sequence"/>
</dbReference>
<organism evidence="1 2">
    <name type="scientific">Undibacterium luofuense</name>
    <dbReference type="NCBI Taxonomy" id="2828733"/>
    <lineage>
        <taxon>Bacteria</taxon>
        <taxon>Pseudomonadati</taxon>
        <taxon>Pseudomonadota</taxon>
        <taxon>Betaproteobacteria</taxon>
        <taxon>Burkholderiales</taxon>
        <taxon>Oxalobacteraceae</taxon>
        <taxon>Undibacterium</taxon>
    </lineage>
</organism>
<dbReference type="Pfam" id="PF24996">
    <property type="entry name" value="NANM"/>
    <property type="match status" value="1"/>
</dbReference>
<dbReference type="AlphaFoldDB" id="A0A941DLG8"/>
<dbReference type="InterPro" id="IPR056734">
    <property type="entry name" value="NANM"/>
</dbReference>
<dbReference type="InterPro" id="IPR015915">
    <property type="entry name" value="Kelch-typ_b-propeller"/>
</dbReference>
<gene>
    <name evidence="1" type="ORF">KDM89_06530</name>
</gene>
<protein>
    <recommendedName>
        <fullName evidence="3">N-acetylneuraminate epimerase</fullName>
    </recommendedName>
</protein>
<reference evidence="1" key="1">
    <citation type="submission" date="2021-04" db="EMBL/GenBank/DDBJ databases">
        <title>novel species isolated from subtropical streams in China.</title>
        <authorList>
            <person name="Lu H."/>
        </authorList>
    </citation>
    <scope>NUCLEOTIDE SEQUENCE</scope>
    <source>
        <strain evidence="1">LFS511W</strain>
    </source>
</reference>
<comment type="caution">
    <text evidence="1">The sequence shown here is derived from an EMBL/GenBank/DDBJ whole genome shotgun (WGS) entry which is preliminary data.</text>
</comment>